<dbReference type="EMBL" id="GBRH01262368">
    <property type="protein sequence ID" value="JAD35527.1"/>
    <property type="molecule type" value="Transcribed_RNA"/>
</dbReference>
<sequence>MHKPLNFSRELYGLNYWYSNLQIPQMKQLVNNSKVNAHAFHMCIFKFKDQNPEKLKP</sequence>
<organism evidence="1">
    <name type="scientific">Arundo donax</name>
    <name type="common">Giant reed</name>
    <name type="synonym">Donax arundinaceus</name>
    <dbReference type="NCBI Taxonomy" id="35708"/>
    <lineage>
        <taxon>Eukaryota</taxon>
        <taxon>Viridiplantae</taxon>
        <taxon>Streptophyta</taxon>
        <taxon>Embryophyta</taxon>
        <taxon>Tracheophyta</taxon>
        <taxon>Spermatophyta</taxon>
        <taxon>Magnoliopsida</taxon>
        <taxon>Liliopsida</taxon>
        <taxon>Poales</taxon>
        <taxon>Poaceae</taxon>
        <taxon>PACMAD clade</taxon>
        <taxon>Arundinoideae</taxon>
        <taxon>Arundineae</taxon>
        <taxon>Arundo</taxon>
    </lineage>
</organism>
<reference evidence="1" key="2">
    <citation type="journal article" date="2015" name="Data Brief">
        <title>Shoot transcriptome of the giant reed, Arundo donax.</title>
        <authorList>
            <person name="Barrero R.A."/>
            <person name="Guerrero F.D."/>
            <person name="Moolhuijzen P."/>
            <person name="Goolsby J.A."/>
            <person name="Tidwell J."/>
            <person name="Bellgard S.E."/>
            <person name="Bellgard M.I."/>
        </authorList>
    </citation>
    <scope>NUCLEOTIDE SEQUENCE</scope>
    <source>
        <tissue evidence="1">Shoot tissue taken approximately 20 cm above the soil surface</tissue>
    </source>
</reference>
<proteinExistence type="predicted"/>
<evidence type="ECO:0000313" key="1">
    <source>
        <dbReference type="EMBL" id="JAD35527.1"/>
    </source>
</evidence>
<name>A0A0A8ZL10_ARUDO</name>
<accession>A0A0A8ZL10</accession>
<dbReference type="AlphaFoldDB" id="A0A0A8ZL10"/>
<reference evidence="1" key="1">
    <citation type="submission" date="2014-09" db="EMBL/GenBank/DDBJ databases">
        <authorList>
            <person name="Magalhaes I.L.F."/>
            <person name="Oliveira U."/>
            <person name="Santos F.R."/>
            <person name="Vidigal T.H.D.A."/>
            <person name="Brescovit A.D."/>
            <person name="Santos A.J."/>
        </authorList>
    </citation>
    <scope>NUCLEOTIDE SEQUENCE</scope>
    <source>
        <tissue evidence="1">Shoot tissue taken approximately 20 cm above the soil surface</tissue>
    </source>
</reference>
<protein>
    <submittedName>
        <fullName evidence="1">Uncharacterized protein</fullName>
    </submittedName>
</protein>